<dbReference type="Gramene" id="PGSC0003DMT400089050">
    <property type="protein sequence ID" value="PGSC0003DMT400089050"/>
    <property type="gene ID" value="PGSC0003DMG400038621"/>
</dbReference>
<dbReference type="PaxDb" id="4113-PGSC0003DMT400089050"/>
<evidence type="ECO:0000259" key="2">
    <source>
        <dbReference type="Pfam" id="PF20167"/>
    </source>
</evidence>
<sequence>MWIEDKVLIEKKDLNMAARYWFGFINNLIMPSQNESIRHHPNATHVGFIIARKRLNLESAVPGIIERAITVALTSFKGSIDAPTTRVESTDMSLIFEAVEIPDGPRTDILAHSDVAPATAEDEVRADDTTAESEAETDEEQLVFRRRRSMKA</sequence>
<dbReference type="InterPro" id="IPR046796">
    <property type="entry name" value="Transposase_32_dom"/>
</dbReference>
<feature type="compositionally biased region" description="Acidic residues" evidence="1">
    <location>
        <begin position="129"/>
        <end position="141"/>
    </location>
</feature>
<evidence type="ECO:0000256" key="1">
    <source>
        <dbReference type="SAM" id="MobiDB-lite"/>
    </source>
</evidence>
<protein>
    <recommendedName>
        <fullName evidence="2">Putative plant transposon protein domain-containing protein</fullName>
    </recommendedName>
</protein>
<dbReference type="HOGENOM" id="CLU_1725519_0_0_1"/>
<feature type="region of interest" description="Disordered" evidence="1">
    <location>
        <begin position="115"/>
        <end position="152"/>
    </location>
</feature>
<dbReference type="EnsemblPlants" id="PGSC0003DMT400089050">
    <property type="protein sequence ID" value="PGSC0003DMT400089050"/>
    <property type="gene ID" value="PGSC0003DMG400038621"/>
</dbReference>
<organism evidence="3 4">
    <name type="scientific">Solanum tuberosum</name>
    <name type="common">Potato</name>
    <dbReference type="NCBI Taxonomy" id="4113"/>
    <lineage>
        <taxon>Eukaryota</taxon>
        <taxon>Viridiplantae</taxon>
        <taxon>Streptophyta</taxon>
        <taxon>Embryophyta</taxon>
        <taxon>Tracheophyta</taxon>
        <taxon>Spermatophyta</taxon>
        <taxon>Magnoliopsida</taxon>
        <taxon>eudicotyledons</taxon>
        <taxon>Gunneridae</taxon>
        <taxon>Pentapetalae</taxon>
        <taxon>asterids</taxon>
        <taxon>lamiids</taxon>
        <taxon>Solanales</taxon>
        <taxon>Solanaceae</taxon>
        <taxon>Solanoideae</taxon>
        <taxon>Solaneae</taxon>
        <taxon>Solanum</taxon>
    </lineage>
</organism>
<dbReference type="PANTHER" id="PTHR33180">
    <property type="entry name" value="PHOTOSYSTEM II CP43 REACTION CENTER PROTEIN"/>
    <property type="match status" value="1"/>
</dbReference>
<evidence type="ECO:0000313" key="4">
    <source>
        <dbReference type="Proteomes" id="UP000011115"/>
    </source>
</evidence>
<feature type="domain" description="Putative plant transposon protein" evidence="2">
    <location>
        <begin position="2"/>
        <end position="69"/>
    </location>
</feature>
<dbReference type="AlphaFoldDB" id="M1DHB8"/>
<dbReference type="Proteomes" id="UP000011115">
    <property type="component" value="Unassembled WGS sequence"/>
</dbReference>
<dbReference type="Pfam" id="PF20167">
    <property type="entry name" value="Transposase_32"/>
    <property type="match status" value="1"/>
</dbReference>
<keyword evidence="4" id="KW-1185">Reference proteome</keyword>
<reference evidence="3" key="2">
    <citation type="submission" date="2015-06" db="UniProtKB">
        <authorList>
            <consortium name="EnsemblPlants"/>
        </authorList>
    </citation>
    <scope>IDENTIFICATION</scope>
    <source>
        <strain evidence="3">DM1-3 516 R44</strain>
    </source>
</reference>
<proteinExistence type="predicted"/>
<evidence type="ECO:0000313" key="3">
    <source>
        <dbReference type="EnsemblPlants" id="PGSC0003DMT400089050"/>
    </source>
</evidence>
<accession>M1DHB8</accession>
<reference evidence="4" key="1">
    <citation type="journal article" date="2011" name="Nature">
        <title>Genome sequence and analysis of the tuber crop potato.</title>
        <authorList>
            <consortium name="The Potato Genome Sequencing Consortium"/>
        </authorList>
    </citation>
    <scope>NUCLEOTIDE SEQUENCE [LARGE SCALE GENOMIC DNA]</scope>
    <source>
        <strain evidence="4">cv. DM1-3 516 R44</strain>
    </source>
</reference>
<dbReference type="PANTHER" id="PTHR33180:SF31">
    <property type="entry name" value="POLYPROTEIN PROTEIN"/>
    <property type="match status" value="1"/>
</dbReference>
<name>M1DHB8_SOLTU</name>
<dbReference type="InParanoid" id="M1DHB8"/>